<evidence type="ECO:0000313" key="3">
    <source>
        <dbReference type="Proteomes" id="UP000054564"/>
    </source>
</evidence>
<gene>
    <name evidence="2" type="ORF">PSTG_03434</name>
</gene>
<dbReference type="OrthoDB" id="2497876at2759"/>
<reference evidence="3" key="1">
    <citation type="submission" date="2014-03" db="EMBL/GenBank/DDBJ databases">
        <title>The Genome Sequence of Puccinia striiformis f. sp. tritici PST-78.</title>
        <authorList>
            <consortium name="The Broad Institute Genome Sequencing Platform"/>
            <person name="Cuomo C."/>
            <person name="Hulbert S."/>
            <person name="Chen X."/>
            <person name="Walker B."/>
            <person name="Young S.K."/>
            <person name="Zeng Q."/>
            <person name="Gargeya S."/>
            <person name="Fitzgerald M."/>
            <person name="Haas B."/>
            <person name="Abouelleil A."/>
            <person name="Alvarado L."/>
            <person name="Arachchi H.M."/>
            <person name="Berlin A.M."/>
            <person name="Chapman S.B."/>
            <person name="Goldberg J."/>
            <person name="Griggs A."/>
            <person name="Gujja S."/>
            <person name="Hansen M."/>
            <person name="Howarth C."/>
            <person name="Imamovic A."/>
            <person name="Larimer J."/>
            <person name="McCowan C."/>
            <person name="Montmayeur A."/>
            <person name="Murphy C."/>
            <person name="Neiman D."/>
            <person name="Pearson M."/>
            <person name="Priest M."/>
            <person name="Roberts A."/>
            <person name="Saif S."/>
            <person name="Shea T."/>
            <person name="Sisk P."/>
            <person name="Sykes S."/>
            <person name="Wortman J."/>
            <person name="Nusbaum C."/>
            <person name="Birren B."/>
        </authorList>
    </citation>
    <scope>NUCLEOTIDE SEQUENCE [LARGE SCALE GENOMIC DNA]</scope>
    <source>
        <strain evidence="3">race PST-78</strain>
    </source>
</reference>
<sequence>MDTDWCIVCDTKILPQHSLTCDNYDDEEANDGQTTQNSGPVPFSAFCSQDCLIKSYIEAASQLHAHEQPKNNGGRLGRTKNNDSLMLYPRFPKDKSKMGGTGPLHQLQSNSKYISVRPARKRVVSKFTLSSCGSSSSTSSSSSST</sequence>
<protein>
    <submittedName>
        <fullName evidence="2">Uncharacterized protein</fullName>
    </submittedName>
</protein>
<comment type="caution">
    <text evidence="2">The sequence shown here is derived from an EMBL/GenBank/DDBJ whole genome shotgun (WGS) entry which is preliminary data.</text>
</comment>
<dbReference type="AlphaFoldDB" id="A0A0L0VW60"/>
<organism evidence="2 3">
    <name type="scientific">Puccinia striiformis f. sp. tritici PST-78</name>
    <dbReference type="NCBI Taxonomy" id="1165861"/>
    <lineage>
        <taxon>Eukaryota</taxon>
        <taxon>Fungi</taxon>
        <taxon>Dikarya</taxon>
        <taxon>Basidiomycota</taxon>
        <taxon>Pucciniomycotina</taxon>
        <taxon>Pucciniomycetes</taxon>
        <taxon>Pucciniales</taxon>
        <taxon>Pucciniaceae</taxon>
        <taxon>Puccinia</taxon>
    </lineage>
</organism>
<dbReference type="EMBL" id="AJIL01000017">
    <property type="protein sequence ID" value="KNF03498.1"/>
    <property type="molecule type" value="Genomic_DNA"/>
</dbReference>
<accession>A0A0L0VW60</accession>
<name>A0A0L0VW60_9BASI</name>
<evidence type="ECO:0000256" key="1">
    <source>
        <dbReference type="SAM" id="MobiDB-lite"/>
    </source>
</evidence>
<keyword evidence="3" id="KW-1185">Reference proteome</keyword>
<evidence type="ECO:0000313" key="2">
    <source>
        <dbReference type="EMBL" id="KNF03498.1"/>
    </source>
</evidence>
<proteinExistence type="predicted"/>
<feature type="region of interest" description="Disordered" evidence="1">
    <location>
        <begin position="64"/>
        <end position="115"/>
    </location>
</feature>
<dbReference type="Proteomes" id="UP000054564">
    <property type="component" value="Unassembled WGS sequence"/>
</dbReference>